<comment type="caution">
    <text evidence="2">The sequence shown here is derived from an EMBL/GenBank/DDBJ whole genome shotgun (WGS) entry which is preliminary data.</text>
</comment>
<keyword evidence="3" id="KW-1185">Reference proteome</keyword>
<evidence type="ECO:0000313" key="2">
    <source>
        <dbReference type="EMBL" id="KAK3593206.1"/>
    </source>
</evidence>
<dbReference type="EMBL" id="JAEAOA010000218">
    <property type="protein sequence ID" value="KAK3593206.1"/>
    <property type="molecule type" value="Genomic_DNA"/>
</dbReference>
<feature type="transmembrane region" description="Helical" evidence="1">
    <location>
        <begin position="85"/>
        <end position="108"/>
    </location>
</feature>
<dbReference type="Proteomes" id="UP001195483">
    <property type="component" value="Unassembled WGS sequence"/>
</dbReference>
<keyword evidence="1" id="KW-0812">Transmembrane</keyword>
<evidence type="ECO:0000256" key="1">
    <source>
        <dbReference type="SAM" id="Phobius"/>
    </source>
</evidence>
<protein>
    <submittedName>
        <fullName evidence="2">Uncharacterized protein</fullName>
    </submittedName>
</protein>
<keyword evidence="1" id="KW-0472">Membrane</keyword>
<reference evidence="2" key="2">
    <citation type="journal article" date="2021" name="Genome Biol. Evol.">
        <title>Developing a high-quality reference genome for a parasitic bivalve with doubly uniparental inheritance (Bivalvia: Unionida).</title>
        <authorList>
            <person name="Smith C.H."/>
        </authorList>
    </citation>
    <scope>NUCLEOTIDE SEQUENCE</scope>
    <source>
        <strain evidence="2">CHS0354</strain>
        <tissue evidence="2">Mantle</tissue>
    </source>
</reference>
<evidence type="ECO:0000313" key="3">
    <source>
        <dbReference type="Proteomes" id="UP001195483"/>
    </source>
</evidence>
<dbReference type="AlphaFoldDB" id="A0AAE0VWZ9"/>
<reference evidence="2" key="3">
    <citation type="submission" date="2023-05" db="EMBL/GenBank/DDBJ databases">
        <authorList>
            <person name="Smith C.H."/>
        </authorList>
    </citation>
    <scope>NUCLEOTIDE SEQUENCE</scope>
    <source>
        <strain evidence="2">CHS0354</strain>
        <tissue evidence="2">Mantle</tissue>
    </source>
</reference>
<gene>
    <name evidence="2" type="ORF">CHS0354_002733</name>
</gene>
<proteinExistence type="predicted"/>
<sequence length="109" mass="12423">MTVSNMSKCLVALWKISGRKNFKKPVMYMFVCVHAHMHASRMPYCSHVIPHGISILIFLFTITQMLLTMCLYTSLLYIQTDLNPAIFNTTTSSLLTLLSHLHVSISLFN</sequence>
<organism evidence="2 3">
    <name type="scientific">Potamilus streckersoni</name>
    <dbReference type="NCBI Taxonomy" id="2493646"/>
    <lineage>
        <taxon>Eukaryota</taxon>
        <taxon>Metazoa</taxon>
        <taxon>Spiralia</taxon>
        <taxon>Lophotrochozoa</taxon>
        <taxon>Mollusca</taxon>
        <taxon>Bivalvia</taxon>
        <taxon>Autobranchia</taxon>
        <taxon>Heteroconchia</taxon>
        <taxon>Palaeoheterodonta</taxon>
        <taxon>Unionida</taxon>
        <taxon>Unionoidea</taxon>
        <taxon>Unionidae</taxon>
        <taxon>Ambleminae</taxon>
        <taxon>Lampsilini</taxon>
        <taxon>Potamilus</taxon>
    </lineage>
</organism>
<reference evidence="2" key="1">
    <citation type="journal article" date="2021" name="Genome Biol. Evol.">
        <title>A High-Quality Reference Genome for a Parasitic Bivalve with Doubly Uniparental Inheritance (Bivalvia: Unionida).</title>
        <authorList>
            <person name="Smith C.H."/>
        </authorList>
    </citation>
    <scope>NUCLEOTIDE SEQUENCE</scope>
    <source>
        <strain evidence="2">CHS0354</strain>
    </source>
</reference>
<accession>A0AAE0VWZ9</accession>
<feature type="transmembrane region" description="Helical" evidence="1">
    <location>
        <begin position="53"/>
        <end position="78"/>
    </location>
</feature>
<name>A0AAE0VWZ9_9BIVA</name>
<keyword evidence="1" id="KW-1133">Transmembrane helix</keyword>